<name>A0A137PEJ7_CONC2</name>
<dbReference type="InterPro" id="IPR006594">
    <property type="entry name" value="LisH"/>
</dbReference>
<feature type="compositionally biased region" description="Polar residues" evidence="1">
    <location>
        <begin position="431"/>
        <end position="461"/>
    </location>
</feature>
<feature type="compositionally biased region" description="Polar residues" evidence="1">
    <location>
        <begin position="185"/>
        <end position="212"/>
    </location>
</feature>
<dbReference type="Proteomes" id="UP000070444">
    <property type="component" value="Unassembled WGS sequence"/>
</dbReference>
<dbReference type="EMBL" id="KQ964437">
    <property type="protein sequence ID" value="KXN73434.1"/>
    <property type="molecule type" value="Genomic_DNA"/>
</dbReference>
<dbReference type="OrthoDB" id="5600002at2759"/>
<feature type="compositionally biased region" description="Low complexity" evidence="1">
    <location>
        <begin position="8"/>
        <end position="21"/>
    </location>
</feature>
<feature type="region of interest" description="Disordered" evidence="1">
    <location>
        <begin position="359"/>
        <end position="390"/>
    </location>
</feature>
<proteinExistence type="predicted"/>
<feature type="region of interest" description="Disordered" evidence="1">
    <location>
        <begin position="427"/>
        <end position="511"/>
    </location>
</feature>
<dbReference type="GO" id="GO:0003714">
    <property type="term" value="F:transcription corepressor activity"/>
    <property type="evidence" value="ECO:0007669"/>
    <property type="project" value="InterPro"/>
</dbReference>
<feature type="compositionally biased region" description="Low complexity" evidence="1">
    <location>
        <begin position="462"/>
        <end position="501"/>
    </location>
</feature>
<keyword evidence="3" id="KW-1185">Reference proteome</keyword>
<evidence type="ECO:0000313" key="2">
    <source>
        <dbReference type="EMBL" id="KXN73434.1"/>
    </source>
</evidence>
<gene>
    <name evidence="2" type="ORF">CONCODRAFT_77382</name>
</gene>
<dbReference type="AlphaFoldDB" id="A0A137PEJ7"/>
<evidence type="ECO:0000313" key="3">
    <source>
        <dbReference type="Proteomes" id="UP000070444"/>
    </source>
</evidence>
<dbReference type="PANTHER" id="PTHR44376:SF5">
    <property type="entry name" value="TRANSCRIPTIONAL COREPRESSOR LEUNIG ISOFORM X1"/>
    <property type="match status" value="1"/>
</dbReference>
<reference evidence="2 3" key="1">
    <citation type="journal article" date="2015" name="Genome Biol. Evol.">
        <title>Phylogenomic analyses indicate that early fungi evolved digesting cell walls of algal ancestors of land plants.</title>
        <authorList>
            <person name="Chang Y."/>
            <person name="Wang S."/>
            <person name="Sekimoto S."/>
            <person name="Aerts A.L."/>
            <person name="Choi C."/>
            <person name="Clum A."/>
            <person name="LaButti K.M."/>
            <person name="Lindquist E.A."/>
            <person name="Yee Ngan C."/>
            <person name="Ohm R.A."/>
            <person name="Salamov A.A."/>
            <person name="Grigoriev I.V."/>
            <person name="Spatafora J.W."/>
            <person name="Berbee M.L."/>
        </authorList>
    </citation>
    <scope>NUCLEOTIDE SEQUENCE [LARGE SCALE GENOMIC DNA]</scope>
    <source>
        <strain evidence="2 3">NRRL 28638</strain>
    </source>
</reference>
<accession>A0A137PEJ7</accession>
<feature type="compositionally biased region" description="Polar residues" evidence="1">
    <location>
        <begin position="534"/>
        <end position="549"/>
    </location>
</feature>
<dbReference type="SMART" id="SM00667">
    <property type="entry name" value="LisH"/>
    <property type="match status" value="1"/>
</dbReference>
<evidence type="ECO:0000256" key="1">
    <source>
        <dbReference type="SAM" id="MobiDB-lite"/>
    </source>
</evidence>
<feature type="compositionally biased region" description="Low complexity" evidence="1">
    <location>
        <begin position="359"/>
        <end position="382"/>
    </location>
</feature>
<sequence>MSTPRSTNHNNNNNNNSNGNAANSVDQALIMYIFDYCLKRNLKETAAALQLEANITFGDNPIRFDTPDGFLKDWWNCFWNVFHASVSNQPHTDLGVYLEKIRTTSEGNAPPFPFGASPESDSNNSSGIKSAPLQTLAASTQGQNQSSSAIPANQLSGHSPTTNIPTSQVKQEPGADNSLLKDKQGNPQGTQALPTSGIPQASTQVRPPTSISLPMHNPMMTAAAWGIQQGQTQQPLAHQMAGVAGRPPQALQNPNANFDPSSAMRPPGQMSVGMNPGLQYPTNPALQSAALGSNITQAYMNPNDPNMQATTDPSMQYALIAQHNYRQQLLMQNRQMAAHSMAPGQANLQRPANLTEAQQQEFLQRQQQIQRMQQFQQSAMQQPGAFAGNPMNQMNLNMAMAMRMNPMAQASLQGANMMNMGMNPMQAQQMSQAPNGTPQPHGSAQTPQLAPSVNTPNSGNIQASPAPVSAPSASQQPNASDINGGLQDNMNNNNMQNISDPNHADSKAVKEDPSDMFNFDKYINMNGSSSPMVTNNAATTADLQPPSSVTRDDTSNNLEDFIGNDPFGNAEFF</sequence>
<feature type="compositionally biased region" description="Polar residues" evidence="1">
    <location>
        <begin position="119"/>
        <end position="170"/>
    </location>
</feature>
<feature type="compositionally biased region" description="Basic and acidic residues" evidence="1">
    <location>
        <begin position="502"/>
        <end position="511"/>
    </location>
</feature>
<feature type="region of interest" description="Disordered" evidence="1">
    <location>
        <begin position="1"/>
        <end position="21"/>
    </location>
</feature>
<organism evidence="2 3">
    <name type="scientific">Conidiobolus coronatus (strain ATCC 28846 / CBS 209.66 / NRRL 28638)</name>
    <name type="common">Delacroixia coronata</name>
    <dbReference type="NCBI Taxonomy" id="796925"/>
    <lineage>
        <taxon>Eukaryota</taxon>
        <taxon>Fungi</taxon>
        <taxon>Fungi incertae sedis</taxon>
        <taxon>Zoopagomycota</taxon>
        <taxon>Entomophthoromycotina</taxon>
        <taxon>Entomophthoromycetes</taxon>
        <taxon>Entomophthorales</taxon>
        <taxon>Ancylistaceae</taxon>
        <taxon>Conidiobolus</taxon>
    </lineage>
</organism>
<dbReference type="PANTHER" id="PTHR44376">
    <property type="entry name" value="TRANSCRIPTIONAL REGULATOR OF FILAMENTOUS GROWTH FLO8"/>
    <property type="match status" value="1"/>
</dbReference>
<protein>
    <submittedName>
        <fullName evidence="2">Uncharacterized protein</fullName>
    </submittedName>
</protein>
<feature type="region of interest" description="Disordered" evidence="1">
    <location>
        <begin position="108"/>
        <end position="216"/>
    </location>
</feature>
<dbReference type="InterPro" id="IPR044716">
    <property type="entry name" value="LEUNIG-like"/>
</dbReference>
<feature type="region of interest" description="Disordered" evidence="1">
    <location>
        <begin position="534"/>
        <end position="568"/>
    </location>
</feature>
<dbReference type="STRING" id="796925.A0A137PEJ7"/>
<dbReference type="PROSITE" id="PS50896">
    <property type="entry name" value="LISH"/>
    <property type="match status" value="1"/>
</dbReference>